<evidence type="ECO:0000259" key="7">
    <source>
        <dbReference type="Pfam" id="PF00361"/>
    </source>
</evidence>
<dbReference type="PANTHER" id="PTHR42703">
    <property type="entry name" value="NADH DEHYDROGENASE"/>
    <property type="match status" value="1"/>
</dbReference>
<feature type="transmembrane region" description="Helical" evidence="6">
    <location>
        <begin position="103"/>
        <end position="120"/>
    </location>
</feature>
<dbReference type="InterPro" id="IPR050586">
    <property type="entry name" value="CPA3_Na-H_Antiporter_D"/>
</dbReference>
<keyword evidence="9" id="KW-1185">Reference proteome</keyword>
<evidence type="ECO:0000256" key="4">
    <source>
        <dbReference type="ARBA" id="ARBA00022989"/>
    </source>
</evidence>
<keyword evidence="3 6" id="KW-0812">Transmembrane</keyword>
<feature type="transmembrane region" description="Helical" evidence="6">
    <location>
        <begin position="6"/>
        <end position="23"/>
    </location>
</feature>
<feature type="transmembrane region" description="Helical" evidence="6">
    <location>
        <begin position="508"/>
        <end position="527"/>
    </location>
</feature>
<dbReference type="Pfam" id="PF00361">
    <property type="entry name" value="Proton_antipo_M"/>
    <property type="match status" value="1"/>
</dbReference>
<name>B6YU35_THEON</name>
<feature type="transmembrane region" description="Helical" evidence="6">
    <location>
        <begin position="205"/>
        <end position="228"/>
    </location>
</feature>
<evidence type="ECO:0000256" key="6">
    <source>
        <dbReference type="SAM" id="Phobius"/>
    </source>
</evidence>
<sequence length="620" mass="68188">MINELIVIIFAPLIAGVIAWALDIKVIRELLGVAGAALPLAYLIKLYPTVDAEGMIQHTLNFAGFTLEFTLTHMSWIFAMIAGVVGLAAVLGMVSTSKNGYEWLFALMSLTGVYGIFIAYDLLGFFIFWEIMTFGSFMMVLKYNREASLKYFVLSVIGAYAMLIAIGIIYAKVGSFSFIEVYRAFSQDAALAAVGSSTIFSKGEIALIFGLFLVAFGVKAGMFPLHVWAPDAYSETNQSYTAMFSGVLSKTGVYGFILIYMLIGYRLLYEFGTIRTVPKFGYIIAFLGGLTIIVGGILAALQEDIRKLFAYSSISQIGYILVGIGVGTALSIEAAIYHAISHALFKGLFFLIVATIIYRTGKTEFKDMGGLAEKMPVTFAMAFVAILSLAGIPPMVGFASKWLIFESVISQNMPILGAMVFFGSAVGFVYLIRFTYAVWFGQRPTDLDDTKDAPLPLAIGMGILAVLNVVFGVAPGLVAQELNKIFGREVIGGTIWELNLGFGKYNGLLLTVWFVVGMLIAAIVYFMGAGVRKVPVTDTYQSGNPVTMEYNLTIRRNFFLPLKEALSFWLRMSFDRFYKDVGKTVEDFAETMRNYVYNGNVQSYAWYLAIVLLILAMWGV</sequence>
<evidence type="ECO:0000313" key="8">
    <source>
        <dbReference type="EMBL" id="ACJ15977.1"/>
    </source>
</evidence>
<dbReference type="RefSeq" id="WP_012571449.1">
    <property type="nucleotide sequence ID" value="NC_011529.1"/>
</dbReference>
<feature type="transmembrane region" description="Helical" evidence="6">
    <location>
        <begin position="457"/>
        <end position="478"/>
    </location>
</feature>
<reference evidence="8 9" key="1">
    <citation type="journal article" date="2008" name="J. Bacteriol.">
        <title>The complete genome sequence of Thermococcus onnurineus NA1 reveals a mixed heterotrophic and carboxydotrophic metabolism.</title>
        <authorList>
            <person name="Lee H.S."/>
            <person name="Kang S.G."/>
            <person name="Bae S.S."/>
            <person name="Lim J.K."/>
            <person name="Cho Y."/>
            <person name="Kim Y.J."/>
            <person name="Jeon J.H."/>
            <person name="Cha S.S."/>
            <person name="Kwon K.K."/>
            <person name="Kim H.T."/>
            <person name="Park C.J."/>
            <person name="Lee H.W."/>
            <person name="Kim S.I."/>
            <person name="Chun J."/>
            <person name="Colwell R.R."/>
            <person name="Kim S.J."/>
            <person name="Lee J.H."/>
        </authorList>
    </citation>
    <scope>NUCLEOTIDE SEQUENCE [LARGE SCALE GENOMIC DNA]</scope>
    <source>
        <strain evidence="8 9">NA1</strain>
    </source>
</reference>
<keyword evidence="5 6" id="KW-0472">Membrane</keyword>
<feature type="transmembrane region" description="Helical" evidence="6">
    <location>
        <begin position="379"/>
        <end position="403"/>
    </location>
</feature>
<organism evidence="8 9">
    <name type="scientific">Thermococcus onnurineus (strain NA1)</name>
    <dbReference type="NCBI Taxonomy" id="523850"/>
    <lineage>
        <taxon>Archaea</taxon>
        <taxon>Methanobacteriati</taxon>
        <taxon>Methanobacteriota</taxon>
        <taxon>Thermococci</taxon>
        <taxon>Thermococcales</taxon>
        <taxon>Thermococcaceae</taxon>
        <taxon>Thermococcus</taxon>
    </lineage>
</organism>
<evidence type="ECO:0000256" key="3">
    <source>
        <dbReference type="ARBA" id="ARBA00022692"/>
    </source>
</evidence>
<accession>B6YU35</accession>
<dbReference type="NCBIfam" id="NF006419">
    <property type="entry name" value="PRK08668.1"/>
    <property type="match status" value="1"/>
</dbReference>
<feature type="transmembrane region" description="Helical" evidence="6">
    <location>
        <begin position="308"/>
        <end position="330"/>
    </location>
</feature>
<feature type="transmembrane region" description="Helical" evidence="6">
    <location>
        <begin position="240"/>
        <end position="268"/>
    </location>
</feature>
<dbReference type="eggNOG" id="arCOG01537">
    <property type="taxonomic scope" value="Archaea"/>
</dbReference>
<proteinExistence type="predicted"/>
<dbReference type="AlphaFoldDB" id="B6YU35"/>
<keyword evidence="4 6" id="KW-1133">Transmembrane helix</keyword>
<feature type="transmembrane region" description="Helical" evidence="6">
    <location>
        <begin position="30"/>
        <end position="50"/>
    </location>
</feature>
<dbReference type="GO" id="GO:0005886">
    <property type="term" value="C:plasma membrane"/>
    <property type="evidence" value="ECO:0007669"/>
    <property type="project" value="UniProtKB-SubCell"/>
</dbReference>
<dbReference type="HOGENOM" id="CLU_007100_9_5_2"/>
<feature type="domain" description="NADH:quinone oxidoreductase/Mrp antiporter transmembrane" evidence="7">
    <location>
        <begin position="119"/>
        <end position="425"/>
    </location>
</feature>
<feature type="transmembrane region" description="Helical" evidence="6">
    <location>
        <begin position="415"/>
        <end position="436"/>
    </location>
</feature>
<dbReference type="KEGG" id="ton:TON_0491"/>
<dbReference type="PANTHER" id="PTHR42703:SF1">
    <property type="entry name" value="NA(+)_H(+) ANTIPORTER SUBUNIT D1"/>
    <property type="match status" value="1"/>
</dbReference>
<evidence type="ECO:0000313" key="9">
    <source>
        <dbReference type="Proteomes" id="UP000002727"/>
    </source>
</evidence>
<comment type="subcellular location">
    <subcellularLocation>
        <location evidence="1">Cell membrane</location>
        <topology evidence="1">Multi-pass membrane protein</topology>
    </subcellularLocation>
</comment>
<dbReference type="InterPro" id="IPR001750">
    <property type="entry name" value="ND/Mrp_TM"/>
</dbReference>
<gene>
    <name evidence="8" type="ordered locus">TON_0491</name>
</gene>
<dbReference type="EMBL" id="CP000855">
    <property type="protein sequence ID" value="ACJ15977.1"/>
    <property type="molecule type" value="Genomic_DNA"/>
</dbReference>
<feature type="transmembrane region" description="Helical" evidence="6">
    <location>
        <begin position="151"/>
        <end position="171"/>
    </location>
</feature>
<dbReference type="STRING" id="523850.TON_0491"/>
<feature type="transmembrane region" description="Helical" evidence="6">
    <location>
        <begin position="70"/>
        <end position="91"/>
    </location>
</feature>
<evidence type="ECO:0000256" key="1">
    <source>
        <dbReference type="ARBA" id="ARBA00004651"/>
    </source>
</evidence>
<keyword evidence="2" id="KW-1003">Cell membrane</keyword>
<feature type="transmembrane region" description="Helical" evidence="6">
    <location>
        <begin position="280"/>
        <end position="301"/>
    </location>
</feature>
<dbReference type="PATRIC" id="fig|523850.10.peg.492"/>
<dbReference type="Proteomes" id="UP000002727">
    <property type="component" value="Chromosome"/>
</dbReference>
<feature type="transmembrane region" description="Helical" evidence="6">
    <location>
        <begin position="601"/>
        <end position="619"/>
    </location>
</feature>
<dbReference type="GeneID" id="7016787"/>
<evidence type="ECO:0000256" key="2">
    <source>
        <dbReference type="ARBA" id="ARBA00022475"/>
    </source>
</evidence>
<protein>
    <recommendedName>
        <fullName evidence="7">NADH:quinone oxidoreductase/Mrp antiporter transmembrane domain-containing protein</fullName>
    </recommendedName>
</protein>
<feature type="transmembrane region" description="Helical" evidence="6">
    <location>
        <begin position="336"/>
        <end position="358"/>
    </location>
</feature>
<evidence type="ECO:0000256" key="5">
    <source>
        <dbReference type="ARBA" id="ARBA00023136"/>
    </source>
</evidence>